<gene>
    <name evidence="3" type="ORF">SAMN05444380_102134</name>
</gene>
<dbReference type="Pfam" id="PF25583">
    <property type="entry name" value="WCX"/>
    <property type="match status" value="1"/>
</dbReference>
<evidence type="ECO:0000313" key="4">
    <source>
        <dbReference type="Proteomes" id="UP000181976"/>
    </source>
</evidence>
<dbReference type="InterPro" id="IPR057727">
    <property type="entry name" value="WCX_dom"/>
</dbReference>
<keyword evidence="4" id="KW-1185">Reference proteome</keyword>
<dbReference type="InParanoid" id="A0A1I1VDN3"/>
<evidence type="ECO:0000313" key="3">
    <source>
        <dbReference type="EMBL" id="SFD80979.1"/>
    </source>
</evidence>
<feature type="domain" description="WCX" evidence="2">
    <location>
        <begin position="259"/>
        <end position="332"/>
    </location>
</feature>
<protein>
    <submittedName>
        <fullName evidence="3">Predicted DNA-binding transcriptional regulator YafY, contains an HTH and WYL domains</fullName>
    </submittedName>
</protein>
<evidence type="ECO:0000259" key="1">
    <source>
        <dbReference type="Pfam" id="PF13280"/>
    </source>
</evidence>
<dbReference type="PROSITE" id="PS52050">
    <property type="entry name" value="WYL"/>
    <property type="match status" value="1"/>
</dbReference>
<reference evidence="3 4" key="1">
    <citation type="submission" date="2016-10" db="EMBL/GenBank/DDBJ databases">
        <authorList>
            <person name="de Groot N.N."/>
        </authorList>
    </citation>
    <scope>NUCLEOTIDE SEQUENCE [LARGE SCALE GENOMIC DNA]</scope>
    <source>
        <strain evidence="3 4">DSM 19012</strain>
    </source>
</reference>
<sequence length="336" mass="39096">MGLNKKAAFRYRVIDQLLQNGYALTIDEIQKKVNEALRYEFGDEDGISRRTLYYDFKAMRQPPPVGFNAPIECRHGLYQYSRPGFSIFSHTIKEKDKKLITQALAILEQMQYIPAVRQLIALLKDLSGTNLPQKGSVKKRLQFEHQNIATGIEKMDIIQYAVDHQQPLSIIYLPFNEASPLDMELHPYLIKEYRNRWYVIGWEKFAGKIYHLAFDRMVSAELTDAIFISPPSHFDPETWFNHVIGITIPEEIPIQKIIFNVSPDSAPYIRTKPLHPSQRLVDKLPDNSMIFSLNVIPNFELEMTLLGYAEKLKIIEPIWLKEKIKNRLTNALKQYD</sequence>
<keyword evidence="3" id="KW-0238">DNA-binding</keyword>
<dbReference type="PANTHER" id="PTHR34580">
    <property type="match status" value="1"/>
</dbReference>
<dbReference type="GO" id="GO:0003677">
    <property type="term" value="F:DNA binding"/>
    <property type="evidence" value="ECO:0007669"/>
    <property type="project" value="UniProtKB-KW"/>
</dbReference>
<name>A0A1I1VDN3_9BACT</name>
<dbReference type="Proteomes" id="UP000181976">
    <property type="component" value="Unassembled WGS sequence"/>
</dbReference>
<dbReference type="InterPro" id="IPR051534">
    <property type="entry name" value="CBASS_pafABC_assoc_protein"/>
</dbReference>
<dbReference type="AlphaFoldDB" id="A0A1I1VDN3"/>
<dbReference type="STRING" id="385682.SAMN05444380_102134"/>
<dbReference type="PANTHER" id="PTHR34580:SF9">
    <property type="entry name" value="SLL5097 PROTEIN"/>
    <property type="match status" value="1"/>
</dbReference>
<organism evidence="3 4">
    <name type="scientific">Thermophagus xiamenensis</name>
    <dbReference type="NCBI Taxonomy" id="385682"/>
    <lineage>
        <taxon>Bacteria</taxon>
        <taxon>Pseudomonadati</taxon>
        <taxon>Bacteroidota</taxon>
        <taxon>Bacteroidia</taxon>
        <taxon>Marinilabiliales</taxon>
        <taxon>Marinilabiliaceae</taxon>
        <taxon>Thermophagus</taxon>
    </lineage>
</organism>
<evidence type="ECO:0000259" key="2">
    <source>
        <dbReference type="Pfam" id="PF25583"/>
    </source>
</evidence>
<accession>A0A1I1VDN3</accession>
<dbReference type="InterPro" id="IPR026881">
    <property type="entry name" value="WYL_dom"/>
</dbReference>
<dbReference type="RefSeq" id="WP_010528694.1">
    <property type="nucleotide sequence ID" value="NZ_AFSL01000095.1"/>
</dbReference>
<proteinExistence type="predicted"/>
<dbReference type="Pfam" id="PF13280">
    <property type="entry name" value="WYL"/>
    <property type="match status" value="1"/>
</dbReference>
<feature type="domain" description="WYL" evidence="1">
    <location>
        <begin position="155"/>
        <end position="221"/>
    </location>
</feature>
<dbReference type="OrthoDB" id="43316at2"/>
<dbReference type="EMBL" id="FONA01000002">
    <property type="protein sequence ID" value="SFD80979.1"/>
    <property type="molecule type" value="Genomic_DNA"/>
</dbReference>
<dbReference type="eggNOG" id="COG2378">
    <property type="taxonomic scope" value="Bacteria"/>
</dbReference>